<evidence type="ECO:0000313" key="2">
    <source>
        <dbReference type="EMBL" id="KAJ7660427.1"/>
    </source>
</evidence>
<name>A0AAD7CRT4_MYCRO</name>
<evidence type="ECO:0000313" key="3">
    <source>
        <dbReference type="Proteomes" id="UP001221757"/>
    </source>
</evidence>
<organism evidence="2 3">
    <name type="scientific">Mycena rosella</name>
    <name type="common">Pink bonnet</name>
    <name type="synonym">Agaricus rosellus</name>
    <dbReference type="NCBI Taxonomy" id="1033263"/>
    <lineage>
        <taxon>Eukaryota</taxon>
        <taxon>Fungi</taxon>
        <taxon>Dikarya</taxon>
        <taxon>Basidiomycota</taxon>
        <taxon>Agaricomycotina</taxon>
        <taxon>Agaricomycetes</taxon>
        <taxon>Agaricomycetidae</taxon>
        <taxon>Agaricales</taxon>
        <taxon>Marasmiineae</taxon>
        <taxon>Mycenaceae</taxon>
        <taxon>Mycena</taxon>
    </lineage>
</organism>
<dbReference type="EMBL" id="JARKIE010000262">
    <property type="protein sequence ID" value="KAJ7660427.1"/>
    <property type="molecule type" value="Genomic_DNA"/>
</dbReference>
<dbReference type="PANTHER" id="PTHR40616">
    <property type="entry name" value="LINALOOL DEHYDRATASE_ISOMERASE DOMAIN-CONTAINING PROTEIN"/>
    <property type="match status" value="1"/>
</dbReference>
<dbReference type="PANTHER" id="PTHR40616:SF1">
    <property type="entry name" value="LINALOOL DEHYDRATASE_ISOMERASE DOMAIN-CONTAINING PROTEIN"/>
    <property type="match status" value="1"/>
</dbReference>
<accession>A0AAD7CRT4</accession>
<dbReference type="Proteomes" id="UP001221757">
    <property type="component" value="Unassembled WGS sequence"/>
</dbReference>
<feature type="signal peptide" evidence="1">
    <location>
        <begin position="1"/>
        <end position="18"/>
    </location>
</feature>
<protein>
    <submittedName>
        <fullName evidence="2">Uncharacterized protein</fullName>
    </submittedName>
</protein>
<sequence>MLLAIIVAVATALPACLASLPFDARAPASSESFLDPAPRANASYLESLSANQRRLFEYVLDALDENFSPPFLFDSPRYSAWYSVGLLARNGKGDAEAAASMLRDVISYQFTDPTKNWFGTYKATPTAPDPGSVYPPMLYGSYDLNTGLFVCTSFIIIMEEFQHLLAPSLIALIKDSMYNATIGDGYRVGGFNGDGYSAGGFTGITQPMDPRYMRIMSATYVGKMMGDANMSFWGDQWATEAVANFNLYDTLAEFNSGTYTGVTLYALSLWGYMPKNSTIAVHAKDIIAKTWTAVGTFYNPTLHTLGGPFDRAYGYDLRAYYGILGGMITGLIGGIEDGTAPLPKPIIGSEHFGDAAANILTPLIARFHDPYVPATVVAQLKSLAGPGHAHFAQAVSPPWDSPSVPRNYTSWTAAGLSIGGIQSDEKVIGGAATNQAAYVPASILWAAGPRNTTAWFNLYPTSGSISAVAFPTGLAISYAPSRAFPNSTLASSVMTFLFSGAAHLSVPADFLANGTGVLPGLRFRVSGSVVTEGTRSLVYGVGSINDLPYYNLTFAFPGLEGVPEIVIEVEKVQ</sequence>
<keyword evidence="1" id="KW-0732">Signal</keyword>
<evidence type="ECO:0000256" key="1">
    <source>
        <dbReference type="SAM" id="SignalP"/>
    </source>
</evidence>
<feature type="chain" id="PRO_5041987272" evidence="1">
    <location>
        <begin position="19"/>
        <end position="573"/>
    </location>
</feature>
<proteinExistence type="predicted"/>
<reference evidence="2" key="1">
    <citation type="submission" date="2023-03" db="EMBL/GenBank/DDBJ databases">
        <title>Massive genome expansion in bonnet fungi (Mycena s.s.) driven by repeated elements and novel gene families across ecological guilds.</title>
        <authorList>
            <consortium name="Lawrence Berkeley National Laboratory"/>
            <person name="Harder C.B."/>
            <person name="Miyauchi S."/>
            <person name="Viragh M."/>
            <person name="Kuo A."/>
            <person name="Thoen E."/>
            <person name="Andreopoulos B."/>
            <person name="Lu D."/>
            <person name="Skrede I."/>
            <person name="Drula E."/>
            <person name="Henrissat B."/>
            <person name="Morin E."/>
            <person name="Kohler A."/>
            <person name="Barry K."/>
            <person name="LaButti K."/>
            <person name="Morin E."/>
            <person name="Salamov A."/>
            <person name="Lipzen A."/>
            <person name="Mereny Z."/>
            <person name="Hegedus B."/>
            <person name="Baldrian P."/>
            <person name="Stursova M."/>
            <person name="Weitz H."/>
            <person name="Taylor A."/>
            <person name="Grigoriev I.V."/>
            <person name="Nagy L.G."/>
            <person name="Martin F."/>
            <person name="Kauserud H."/>
        </authorList>
    </citation>
    <scope>NUCLEOTIDE SEQUENCE</scope>
    <source>
        <strain evidence="2">CBHHK067</strain>
    </source>
</reference>
<comment type="caution">
    <text evidence="2">The sequence shown here is derived from an EMBL/GenBank/DDBJ whole genome shotgun (WGS) entry which is preliminary data.</text>
</comment>
<keyword evidence="3" id="KW-1185">Reference proteome</keyword>
<dbReference type="AlphaFoldDB" id="A0AAD7CRT4"/>
<gene>
    <name evidence="2" type="ORF">B0H17DRAFT_1212605</name>
</gene>